<evidence type="ECO:0000313" key="7">
    <source>
        <dbReference type="WBParaSite" id="nRc.2.0.1.t34360-RA"/>
    </source>
</evidence>
<keyword evidence="2" id="KW-0511">Multifunctional enzyme</keyword>
<name>A0A915K6L4_ROMCU</name>
<dbReference type="SUPFAM" id="SSF56672">
    <property type="entry name" value="DNA/RNA polymerases"/>
    <property type="match status" value="1"/>
</dbReference>
<dbReference type="InterPro" id="IPR043502">
    <property type="entry name" value="DNA/RNA_pol_sf"/>
</dbReference>
<dbReference type="Pfam" id="PF17921">
    <property type="entry name" value="Integrase_H2C2"/>
    <property type="match status" value="1"/>
</dbReference>
<dbReference type="GO" id="GO:0003964">
    <property type="term" value="F:RNA-directed DNA polymerase activity"/>
    <property type="evidence" value="ECO:0007669"/>
    <property type="project" value="UniProtKB-EC"/>
</dbReference>
<feature type="region of interest" description="Disordered" evidence="3">
    <location>
        <begin position="52"/>
        <end position="83"/>
    </location>
</feature>
<feature type="domain" description="Reverse transcriptase/retrotransposon-derived protein RNase H-like" evidence="4">
    <location>
        <begin position="103"/>
        <end position="175"/>
    </location>
</feature>
<dbReference type="FunFam" id="1.10.340.70:FF:000001">
    <property type="entry name" value="Retrovirus-related Pol polyprotein from transposon gypsy-like Protein"/>
    <property type="match status" value="1"/>
</dbReference>
<evidence type="ECO:0000256" key="1">
    <source>
        <dbReference type="ARBA" id="ARBA00012493"/>
    </source>
</evidence>
<evidence type="ECO:0000256" key="2">
    <source>
        <dbReference type="ARBA" id="ARBA00023268"/>
    </source>
</evidence>
<dbReference type="AlphaFoldDB" id="A0A915K6L4"/>
<dbReference type="InterPro" id="IPR050951">
    <property type="entry name" value="Retrovirus_Pol_polyprotein"/>
</dbReference>
<dbReference type="InterPro" id="IPR041577">
    <property type="entry name" value="RT_RNaseH_2"/>
</dbReference>
<dbReference type="PANTHER" id="PTHR37984:SF5">
    <property type="entry name" value="PROTEIN NYNRIN-LIKE"/>
    <property type="match status" value="1"/>
</dbReference>
<proteinExistence type="predicted"/>
<reference evidence="7" key="1">
    <citation type="submission" date="2022-11" db="UniProtKB">
        <authorList>
            <consortium name="WormBaseParasite"/>
        </authorList>
    </citation>
    <scope>IDENTIFICATION</scope>
</reference>
<dbReference type="EC" id="2.7.7.49" evidence="1"/>
<evidence type="ECO:0000313" key="6">
    <source>
        <dbReference type="Proteomes" id="UP000887565"/>
    </source>
</evidence>
<dbReference type="Gene3D" id="1.10.340.70">
    <property type="match status" value="1"/>
</dbReference>
<feature type="region of interest" description="Disordered" evidence="3">
    <location>
        <begin position="393"/>
        <end position="412"/>
    </location>
</feature>
<organism evidence="6 7">
    <name type="scientific">Romanomermis culicivorax</name>
    <name type="common">Nematode worm</name>
    <dbReference type="NCBI Taxonomy" id="13658"/>
    <lineage>
        <taxon>Eukaryota</taxon>
        <taxon>Metazoa</taxon>
        <taxon>Ecdysozoa</taxon>
        <taxon>Nematoda</taxon>
        <taxon>Enoplea</taxon>
        <taxon>Dorylaimia</taxon>
        <taxon>Mermithida</taxon>
        <taxon>Mermithoidea</taxon>
        <taxon>Mermithidae</taxon>
        <taxon>Romanomermis</taxon>
    </lineage>
</organism>
<dbReference type="Proteomes" id="UP000887565">
    <property type="component" value="Unplaced"/>
</dbReference>
<sequence length="412" mass="46438">MYHWHRFPCTSGYPGRLELQRKFYRDPGPKATAQSNRHGRLPQGTVLETPQTTTFWKKSPKKSNQPEEIEAEKPIRQAQPSPHQLPTWRLEGLLRKDAQYIATDEHHAAFEGIKTALMSSPFLRYPVHDGKAQFQIQTDASMTAIGAILYQEYGNDQWVMAYNSRLLTDAKTPYSKDNACTDFLSRKDDRDKIRIPNMENLTAKIFCKDFHPAGATTVPDLMVLDTLPAEAKPATEVDVDVKAVTHAMTKKIISQPTLSNSMPLTADCALPRAEAITIASHDEVLKAQATDPAIAKIITTLQTNNAAKHPPIFFTKDGLLYRQIKDNHQLVVPVSMVDQTHHQFHGAKILNHQGYNCTLAVIKAHFWLPHMEEKVRDWVKTCKICQLTTPRTPPPPAAIAHPTKTPFYDRGN</sequence>
<dbReference type="PANTHER" id="PTHR37984">
    <property type="entry name" value="PROTEIN CBG26694"/>
    <property type="match status" value="1"/>
</dbReference>
<dbReference type="InterPro" id="IPR041588">
    <property type="entry name" value="Integrase_H2C2"/>
</dbReference>
<protein>
    <recommendedName>
        <fullName evidence="1">RNA-directed DNA polymerase</fullName>
        <ecNumber evidence="1">2.7.7.49</ecNumber>
    </recommendedName>
</protein>
<feature type="domain" description="Integrase zinc-binding" evidence="5">
    <location>
        <begin position="332"/>
        <end position="390"/>
    </location>
</feature>
<dbReference type="Pfam" id="PF17919">
    <property type="entry name" value="RT_RNaseH_2"/>
    <property type="match status" value="1"/>
</dbReference>
<evidence type="ECO:0000259" key="4">
    <source>
        <dbReference type="Pfam" id="PF17919"/>
    </source>
</evidence>
<keyword evidence="6" id="KW-1185">Reference proteome</keyword>
<accession>A0A915K6L4</accession>
<evidence type="ECO:0000259" key="5">
    <source>
        <dbReference type="Pfam" id="PF17921"/>
    </source>
</evidence>
<evidence type="ECO:0000256" key="3">
    <source>
        <dbReference type="SAM" id="MobiDB-lite"/>
    </source>
</evidence>
<dbReference type="WBParaSite" id="nRc.2.0.1.t34360-RA">
    <property type="protein sequence ID" value="nRc.2.0.1.t34360-RA"/>
    <property type="gene ID" value="nRc.2.0.1.g34360"/>
</dbReference>